<feature type="transmembrane region" description="Helical" evidence="1">
    <location>
        <begin position="75"/>
        <end position="92"/>
    </location>
</feature>
<gene>
    <name evidence="2" type="ORF">BST85_10130</name>
</gene>
<keyword evidence="1" id="KW-1133">Transmembrane helix</keyword>
<keyword evidence="3" id="KW-1185">Reference proteome</keyword>
<dbReference type="EMBL" id="MQUB01000001">
    <property type="protein sequence ID" value="PQB05201.1"/>
    <property type="molecule type" value="Genomic_DNA"/>
</dbReference>
<evidence type="ECO:0000313" key="2">
    <source>
        <dbReference type="EMBL" id="PQB05201.1"/>
    </source>
</evidence>
<sequence>MGLHKIIRIVALVLSLAGVISLAMIINAGDDVVKATGEGVDGFMYVAYITFALVFFFVLIFVLKGLAAGNIKKTLMSIGVFVAVVAIAYGMSSGVETPLQDGEMLSAGGARWVGAGLRTFYILVILAIGSMAYGGIRKVMNK</sequence>
<proteinExistence type="predicted"/>
<reference evidence="2 3" key="1">
    <citation type="submission" date="2016-11" db="EMBL/GenBank/DDBJ databases">
        <title>Trade-off between light-utilization and light-protection in marine flavobacteria.</title>
        <authorList>
            <person name="Kumagai Y."/>
        </authorList>
    </citation>
    <scope>NUCLEOTIDE SEQUENCE [LARGE SCALE GENOMIC DNA]</scope>
    <source>
        <strain evidence="2 3">NBRC 107741</strain>
    </source>
</reference>
<name>A0A2S7KRF3_9FLAO</name>
<keyword evidence="1" id="KW-0812">Transmembrane</keyword>
<protein>
    <submittedName>
        <fullName evidence="2">Uncharacterized protein</fullName>
    </submittedName>
</protein>
<comment type="caution">
    <text evidence="2">The sequence shown here is derived from an EMBL/GenBank/DDBJ whole genome shotgun (WGS) entry which is preliminary data.</text>
</comment>
<dbReference type="Proteomes" id="UP000239800">
    <property type="component" value="Unassembled WGS sequence"/>
</dbReference>
<dbReference type="AlphaFoldDB" id="A0A2S7KRF3"/>
<evidence type="ECO:0000313" key="3">
    <source>
        <dbReference type="Proteomes" id="UP000239800"/>
    </source>
</evidence>
<organism evidence="2 3">
    <name type="scientific">Aureitalea marina</name>
    <dbReference type="NCBI Taxonomy" id="930804"/>
    <lineage>
        <taxon>Bacteria</taxon>
        <taxon>Pseudomonadati</taxon>
        <taxon>Bacteroidota</taxon>
        <taxon>Flavobacteriia</taxon>
        <taxon>Flavobacteriales</taxon>
        <taxon>Flavobacteriaceae</taxon>
        <taxon>Aureitalea</taxon>
    </lineage>
</organism>
<feature type="transmembrane region" description="Helical" evidence="1">
    <location>
        <begin position="112"/>
        <end position="136"/>
    </location>
</feature>
<dbReference type="OrthoDB" id="1446429at2"/>
<evidence type="ECO:0000256" key="1">
    <source>
        <dbReference type="SAM" id="Phobius"/>
    </source>
</evidence>
<accession>A0A2S7KRF3</accession>
<feature type="transmembrane region" description="Helical" evidence="1">
    <location>
        <begin position="45"/>
        <end position="63"/>
    </location>
</feature>
<feature type="transmembrane region" description="Helical" evidence="1">
    <location>
        <begin position="7"/>
        <end position="25"/>
    </location>
</feature>
<dbReference type="RefSeq" id="WP_104813135.1">
    <property type="nucleotide sequence ID" value="NZ_MQUB01000001.1"/>
</dbReference>
<keyword evidence="1" id="KW-0472">Membrane</keyword>